<keyword evidence="14" id="KW-1185">Reference proteome</keyword>
<evidence type="ECO:0000313" key="13">
    <source>
        <dbReference type="EMBL" id="KAK7114123.1"/>
    </source>
</evidence>
<dbReference type="Gene3D" id="1.10.238.10">
    <property type="entry name" value="EF-hand"/>
    <property type="match status" value="1"/>
</dbReference>
<keyword evidence="1 6" id="KW-0728">SH3 domain</keyword>
<dbReference type="InterPro" id="IPR001452">
    <property type="entry name" value="SH3_domain"/>
</dbReference>
<gene>
    <name evidence="13" type="ORF">V1264_000239</name>
</gene>
<dbReference type="SUPFAM" id="SSF51695">
    <property type="entry name" value="PLC-like phosphodiesterases"/>
    <property type="match status" value="1"/>
</dbReference>
<feature type="domain" description="SH3" evidence="10">
    <location>
        <begin position="931"/>
        <end position="992"/>
    </location>
</feature>
<dbReference type="EC" id="3.1.4.11" evidence="7"/>
<dbReference type="Gene3D" id="3.30.505.10">
    <property type="entry name" value="SH2 domain"/>
    <property type="match status" value="2"/>
</dbReference>
<comment type="caution">
    <text evidence="13">The sequence shown here is derived from an EMBL/GenBank/DDBJ whole genome shotgun (WGS) entry which is preliminary data.</text>
</comment>
<dbReference type="InterPro" id="IPR017946">
    <property type="entry name" value="PLC-like_Pdiesterase_TIM-brl"/>
</dbReference>
<dbReference type="InterPro" id="IPR011993">
    <property type="entry name" value="PH-like_dom_sf"/>
</dbReference>
<feature type="domain" description="C2" evidence="11">
    <location>
        <begin position="1192"/>
        <end position="1324"/>
    </location>
</feature>
<dbReference type="GO" id="GO:0046488">
    <property type="term" value="P:phosphatidylinositol metabolic process"/>
    <property type="evidence" value="ECO:0007669"/>
    <property type="project" value="TreeGrafter"/>
</dbReference>
<dbReference type="InterPro" id="IPR000909">
    <property type="entry name" value="PLipase_C_PInositol-sp_X_dom"/>
</dbReference>
<dbReference type="CDD" id="cd00275">
    <property type="entry name" value="C2_PLC_like"/>
    <property type="match status" value="1"/>
</dbReference>
<keyword evidence="7" id="KW-0443">Lipid metabolism</keyword>
<keyword evidence="7" id="KW-0378">Hydrolase</keyword>
<evidence type="ECO:0000256" key="5">
    <source>
        <dbReference type="PROSITE-ProRule" id="PRU00191"/>
    </source>
</evidence>
<evidence type="ECO:0000256" key="1">
    <source>
        <dbReference type="ARBA" id="ARBA00022443"/>
    </source>
</evidence>
<dbReference type="EMBL" id="JBAMIC010000001">
    <property type="protein sequence ID" value="KAK7114123.1"/>
    <property type="molecule type" value="Genomic_DNA"/>
</dbReference>
<dbReference type="Gene3D" id="2.60.40.150">
    <property type="entry name" value="C2 domain"/>
    <property type="match status" value="1"/>
</dbReference>
<organism evidence="13 14">
    <name type="scientific">Littorina saxatilis</name>
    <dbReference type="NCBI Taxonomy" id="31220"/>
    <lineage>
        <taxon>Eukaryota</taxon>
        <taxon>Metazoa</taxon>
        <taxon>Spiralia</taxon>
        <taxon>Lophotrochozoa</taxon>
        <taxon>Mollusca</taxon>
        <taxon>Gastropoda</taxon>
        <taxon>Caenogastropoda</taxon>
        <taxon>Littorinimorpha</taxon>
        <taxon>Littorinoidea</taxon>
        <taxon>Littorinidae</taxon>
        <taxon>Littorina</taxon>
    </lineage>
</organism>
<dbReference type="SUPFAM" id="SSF49562">
    <property type="entry name" value="C2 domain (Calcium/lipid-binding domain, CaLB)"/>
    <property type="match status" value="1"/>
</dbReference>
<keyword evidence="3 5" id="KW-0727">SH2 domain</keyword>
<dbReference type="InterPro" id="IPR000980">
    <property type="entry name" value="SH2"/>
</dbReference>
<proteinExistence type="predicted"/>
<dbReference type="Pfam" id="PF23583">
    <property type="entry name" value="EF_HAND_2_PLCG"/>
    <property type="match status" value="1"/>
</dbReference>
<dbReference type="Pfam" id="PF00168">
    <property type="entry name" value="C2"/>
    <property type="match status" value="1"/>
</dbReference>
<feature type="compositionally biased region" description="Basic and acidic residues" evidence="8">
    <location>
        <begin position="33"/>
        <end position="42"/>
    </location>
</feature>
<evidence type="ECO:0000259" key="12">
    <source>
        <dbReference type="PROSITE" id="PS50008"/>
    </source>
</evidence>
<dbReference type="PROSITE" id="PS50002">
    <property type="entry name" value="SH3"/>
    <property type="match status" value="1"/>
</dbReference>
<dbReference type="PRINTS" id="PR00401">
    <property type="entry name" value="SH2DOMAIN"/>
</dbReference>
<dbReference type="Gene3D" id="2.30.29.30">
    <property type="entry name" value="Pleckstrin-homology domain (PH domain)/Phosphotyrosine-binding domain (PTB)"/>
    <property type="match status" value="1"/>
</dbReference>
<dbReference type="SUPFAM" id="SSF55550">
    <property type="entry name" value="SH2 domain"/>
    <property type="match status" value="2"/>
</dbReference>
<dbReference type="GO" id="GO:0048015">
    <property type="term" value="P:phosphatidylinositol-mediated signaling"/>
    <property type="evidence" value="ECO:0007669"/>
    <property type="project" value="TreeGrafter"/>
</dbReference>
<evidence type="ECO:0000259" key="9">
    <source>
        <dbReference type="PROSITE" id="PS50001"/>
    </source>
</evidence>
<protein>
    <recommendedName>
        <fullName evidence="7">Phosphoinositide phospholipase C</fullName>
        <ecNumber evidence="7">3.1.4.11</ecNumber>
    </recommendedName>
</protein>
<dbReference type="InterPro" id="IPR011992">
    <property type="entry name" value="EF-hand-dom_pair"/>
</dbReference>
<dbReference type="Proteomes" id="UP001374579">
    <property type="component" value="Unassembled WGS sequence"/>
</dbReference>
<sequence length="1408" mass="161238">MSDDDLYENIIRTPPQPPVPVPRPRGATLPTRPPREPSHDADMPPEEMAPPPPRPTADVYAIAHPKHPAPVPPRANSPLRGPSTTPEGSRGSILPPVAAPPLPVSNGKPPDSPPQALRGQYQPAVEPDSGPRTPNPSQAPPPQQTPGQQQQQEMTNIYSADPTNVALVQSCVSKLQQGVVVTVFSLKRRPESMHLTVNVDLGLVQCVRSLREPPEISVDLSRVQEIRVGRRSYDFERFPEEANREDSALCLVVFYGVEGLPQALSMAVKRRDDFDVMVTALRKVVSTSRTQTYQAQRQRWFRRQFKSITKPGRNHEEKVSIKELRRWLLRNSLKVSKKVIVPILQQLCLTDSLRYGGFVSVVKELMRVPAVKRRLNAYVIVKDGVQCITPGTFLKFLKNEQCELLATEAEAKKLLDDYWEGNTTRMSTKNTMDLTEFEDFLFSPFNCLWQTEHEDMSQPLTDYWIASSHNTYLVGNQVKGQSSEEMYARCLRMGCRCLELDCWDGSDGEPIITHGYTLTSKIKVADVLKVIKANAWLTSEYPIILSIENHLGLVQQRILASLFQDIFGDELLTEPLDRGETEMPAPDKLKRKIIIKDKKLKTDSSYCDWDLDQPGKNHSGKTGTLKMKDPEDNKWYPFTFGLTETSIFYTNDRRDDDEDDAEEDIDYDEYFDEYDSDEDEDDLTYQPWYYGDLQRTEVRRLLKWQDIPVRNAGAQIIPRSGVVQDGAFLVRNGAGGGYSLSFIWEGELKHVRVKTKEENGRTLYTFGNEVWKASIAELVRYFKNHRLYIANENTHLYLDKPVCKPFEHIEDEWYRPFMDRCTAEKLLLRIDQEGVFLVRGSSEPGCLSISFRHKRKVSHFHVAKRGRTYVVGSYRFLSLPKMVEYFRRRPLYRKTKLTHAATERIAGVKEIDDIAIYSDLVYNDPSEIVEFKKVSVRALYDFIGRQSENEMSFTRGAIITNVKVEDKAWWKGDYMTQKQKAFPASYVQVIEDTVDGRRPSEVDSGRGKEDTLDLKDCRLDNGPYLENQRTLYCFRISHPRYTQPLQFGCESLLQLEEWVLAIRDGQSRMDVLHQEQQKQERNQKRALQLSDLVVYCQNTPYDSPGARRYYQCSSLGEDRVNDRDDALLKTSRKQFLRVYPKGSRIKSSNYDPVSMWTCGIQMVALNYQTPDLPMQINHARFLTNGGSGYVLKPKFLRDSVYSLSDVHNVKVPTVFLYLSVTVIAGRNLCSEGRTMGVVRPFVVVEVLGLPLDNRKQRTKAVDEDNGLNPAWNEDAMKFDVSCPEMAFLRLEVLSEISDTKTTIAQGTFPVKGLRQGFRSVPLKNCFSEPLDMSSLLVYIDMKSPKDSEEENLFRVIEESRRYRAELLASDELPGTRSDHISTELLKTEQKILDYLQTRRGSDQAWNTR</sequence>
<dbReference type="PROSITE" id="PS50007">
    <property type="entry name" value="PIPLC_X_DOMAIN"/>
    <property type="match status" value="1"/>
</dbReference>
<dbReference type="InterPro" id="IPR000008">
    <property type="entry name" value="C2_dom"/>
</dbReference>
<keyword evidence="7" id="KW-0442">Lipid degradation</keyword>
<dbReference type="Gene3D" id="3.20.20.190">
    <property type="entry name" value="Phosphatidylinositol (PI) phosphodiesterase"/>
    <property type="match status" value="2"/>
</dbReference>
<dbReference type="PROSITE" id="PS50001">
    <property type="entry name" value="SH2"/>
    <property type="match status" value="2"/>
</dbReference>
<dbReference type="Pfam" id="PF00018">
    <property type="entry name" value="SH3_1"/>
    <property type="match status" value="1"/>
</dbReference>
<name>A0AAN9GMH8_9CAEN</name>
<dbReference type="SMART" id="SM00149">
    <property type="entry name" value="PLCYc"/>
    <property type="match status" value="1"/>
</dbReference>
<keyword evidence="2" id="KW-0106">Calcium</keyword>
<dbReference type="SUPFAM" id="SSF50044">
    <property type="entry name" value="SH3-domain"/>
    <property type="match status" value="1"/>
</dbReference>
<dbReference type="InterPro" id="IPR036028">
    <property type="entry name" value="SH3-like_dom_sf"/>
</dbReference>
<dbReference type="SMART" id="SM00239">
    <property type="entry name" value="C2"/>
    <property type="match status" value="1"/>
</dbReference>
<keyword evidence="4" id="KW-0807">Transducer</keyword>
<dbReference type="Pfam" id="PF00017">
    <property type="entry name" value="SH2"/>
    <property type="match status" value="2"/>
</dbReference>
<dbReference type="PANTHER" id="PTHR10336">
    <property type="entry name" value="PHOSPHOINOSITIDE-SPECIFIC PHOSPHOLIPASE C FAMILY PROTEIN"/>
    <property type="match status" value="1"/>
</dbReference>
<evidence type="ECO:0000259" key="11">
    <source>
        <dbReference type="PROSITE" id="PS50004"/>
    </source>
</evidence>
<dbReference type="SUPFAM" id="SSF47473">
    <property type="entry name" value="EF-hand"/>
    <property type="match status" value="1"/>
</dbReference>
<feature type="domain" description="PI-PLC Y-box" evidence="12">
    <location>
        <begin position="1089"/>
        <end position="1197"/>
    </location>
</feature>
<reference evidence="13 14" key="1">
    <citation type="submission" date="2024-02" db="EMBL/GenBank/DDBJ databases">
        <title>Chromosome-scale genome assembly of the rough periwinkle Littorina saxatilis.</title>
        <authorList>
            <person name="De Jode A."/>
            <person name="Faria R."/>
            <person name="Formenti G."/>
            <person name="Sims Y."/>
            <person name="Smith T.P."/>
            <person name="Tracey A."/>
            <person name="Wood J.M.D."/>
            <person name="Zagrodzka Z.B."/>
            <person name="Johannesson K."/>
            <person name="Butlin R.K."/>
            <person name="Leder E.H."/>
        </authorList>
    </citation>
    <scope>NUCLEOTIDE SEQUENCE [LARGE SCALE GENOMIC DNA]</scope>
    <source>
        <strain evidence="13">Snail1</strain>
        <tissue evidence="13">Muscle</tissue>
    </source>
</reference>
<dbReference type="GO" id="GO:0032587">
    <property type="term" value="C:ruffle membrane"/>
    <property type="evidence" value="ECO:0007669"/>
    <property type="project" value="TreeGrafter"/>
</dbReference>
<dbReference type="SMART" id="SM00148">
    <property type="entry name" value="PLCXc"/>
    <property type="match status" value="1"/>
</dbReference>
<dbReference type="InterPro" id="IPR001711">
    <property type="entry name" value="PLipase_C_Pinositol-sp_Y"/>
</dbReference>
<evidence type="ECO:0000256" key="3">
    <source>
        <dbReference type="ARBA" id="ARBA00022999"/>
    </source>
</evidence>
<evidence type="ECO:0000256" key="7">
    <source>
        <dbReference type="RuleBase" id="RU361133"/>
    </source>
</evidence>
<dbReference type="PANTHER" id="PTHR10336:SF159">
    <property type="entry name" value="1-PHOSPHATIDYLINOSITOL 4,5-BISPHOSPHATE PHOSPHODIESTERASE GAMMA"/>
    <property type="match status" value="1"/>
</dbReference>
<dbReference type="GO" id="GO:0004435">
    <property type="term" value="F:phosphatidylinositol-4,5-bisphosphate phospholipase C activity"/>
    <property type="evidence" value="ECO:0007669"/>
    <property type="project" value="UniProtKB-EC"/>
</dbReference>
<evidence type="ECO:0000256" key="4">
    <source>
        <dbReference type="ARBA" id="ARBA00023224"/>
    </source>
</evidence>
<dbReference type="PROSITE" id="PS50004">
    <property type="entry name" value="C2"/>
    <property type="match status" value="1"/>
</dbReference>
<dbReference type="PROSITE" id="PS50008">
    <property type="entry name" value="PIPLC_Y_DOMAIN"/>
    <property type="match status" value="1"/>
</dbReference>
<feature type="region of interest" description="Disordered" evidence="8">
    <location>
        <begin position="1"/>
        <end position="152"/>
    </location>
</feature>
<feature type="domain" description="SH2" evidence="9">
    <location>
        <begin position="813"/>
        <end position="901"/>
    </location>
</feature>
<dbReference type="Gene3D" id="2.30.30.40">
    <property type="entry name" value="SH3 Domains"/>
    <property type="match status" value="1"/>
</dbReference>
<accession>A0AAN9GMH8</accession>
<dbReference type="InterPro" id="IPR057061">
    <property type="entry name" value="PLCG_EF-hand_2"/>
</dbReference>
<feature type="compositionally biased region" description="Pro residues" evidence="8">
    <location>
        <begin position="133"/>
        <end position="144"/>
    </location>
</feature>
<evidence type="ECO:0000256" key="2">
    <source>
        <dbReference type="ARBA" id="ARBA00022837"/>
    </source>
</evidence>
<dbReference type="GO" id="GO:0016042">
    <property type="term" value="P:lipid catabolic process"/>
    <property type="evidence" value="ECO:0007669"/>
    <property type="project" value="UniProtKB-KW"/>
</dbReference>
<dbReference type="CDD" id="cd08558">
    <property type="entry name" value="PI-PLCc_eukaryota"/>
    <property type="match status" value="1"/>
</dbReference>
<feature type="compositionally biased region" description="Pro residues" evidence="8">
    <location>
        <begin position="14"/>
        <end position="23"/>
    </location>
</feature>
<dbReference type="InterPro" id="IPR035892">
    <property type="entry name" value="C2_domain_sf"/>
</dbReference>
<evidence type="ECO:0000256" key="6">
    <source>
        <dbReference type="PROSITE-ProRule" id="PRU00192"/>
    </source>
</evidence>
<dbReference type="Pfam" id="PF00388">
    <property type="entry name" value="PI-PLC-X"/>
    <property type="match status" value="1"/>
</dbReference>
<evidence type="ECO:0000313" key="14">
    <source>
        <dbReference type="Proteomes" id="UP001374579"/>
    </source>
</evidence>
<dbReference type="InterPro" id="IPR036860">
    <property type="entry name" value="SH2_dom_sf"/>
</dbReference>
<dbReference type="SMART" id="SM00252">
    <property type="entry name" value="SH2"/>
    <property type="match status" value="2"/>
</dbReference>
<dbReference type="PRINTS" id="PR00390">
    <property type="entry name" value="PHPHLIPASEC"/>
</dbReference>
<feature type="domain" description="SH2" evidence="9">
    <location>
        <begin position="688"/>
        <end position="802"/>
    </location>
</feature>
<dbReference type="InterPro" id="IPR001192">
    <property type="entry name" value="PI-PLC_fam"/>
</dbReference>
<comment type="catalytic activity">
    <reaction evidence="7">
        <text>a 1,2-diacyl-sn-glycero-3-phospho-(1D-myo-inositol-4,5-bisphosphate) + H2O = 1D-myo-inositol 1,4,5-trisphosphate + a 1,2-diacyl-sn-glycerol + H(+)</text>
        <dbReference type="Rhea" id="RHEA:33179"/>
        <dbReference type="ChEBI" id="CHEBI:15377"/>
        <dbReference type="ChEBI" id="CHEBI:15378"/>
        <dbReference type="ChEBI" id="CHEBI:17815"/>
        <dbReference type="ChEBI" id="CHEBI:58456"/>
        <dbReference type="ChEBI" id="CHEBI:203600"/>
        <dbReference type="EC" id="3.1.4.11"/>
    </reaction>
</comment>
<dbReference type="SMART" id="SM00326">
    <property type="entry name" value="SH3"/>
    <property type="match status" value="1"/>
</dbReference>
<dbReference type="Pfam" id="PF00387">
    <property type="entry name" value="PI-PLC-Y"/>
    <property type="match status" value="1"/>
</dbReference>
<evidence type="ECO:0000256" key="8">
    <source>
        <dbReference type="SAM" id="MobiDB-lite"/>
    </source>
</evidence>
<evidence type="ECO:0000259" key="10">
    <source>
        <dbReference type="PROSITE" id="PS50002"/>
    </source>
</evidence>
<dbReference type="GO" id="GO:0051209">
    <property type="term" value="P:release of sequestered calcium ion into cytosol"/>
    <property type="evidence" value="ECO:0007669"/>
    <property type="project" value="TreeGrafter"/>
</dbReference>